<evidence type="ECO:0008006" key="5">
    <source>
        <dbReference type="Google" id="ProtNLM"/>
    </source>
</evidence>
<reference evidence="2 4" key="1">
    <citation type="journal article" date="2016" name="Plant Dis.">
        <title>Improved production of propionic acid using genome shuffling.</title>
        <authorList>
            <person name="Luna-Flores C.H."/>
            <person name="Palfreyman R.W."/>
            <person name="Kromer J.O."/>
            <person name="Nielsen L.K."/>
            <person name="Marcellin E."/>
        </authorList>
    </citation>
    <scope>NUCLEOTIDE SEQUENCE [LARGE SCALE GENOMIC DNA]</scope>
    <source>
        <strain evidence="2 4">F3E8</strain>
    </source>
</reference>
<dbReference type="AlphaFoldDB" id="A0AAC8YF56"/>
<dbReference type="EMBL" id="CP015970">
    <property type="protein sequence ID" value="AOZ47021.1"/>
    <property type="molecule type" value="Genomic_DNA"/>
</dbReference>
<keyword evidence="4" id="KW-1185">Reference proteome</keyword>
<name>A0AAC8YF56_9ACTN</name>
<sequence>MASELPITPAEIESVRFSTGHRGDYRTEDVDPFVDGLAAEVRAGRPIDTRLAEARFRMATKRDQAYPAREVDDFIASLRGREVQATNDPEVFSPAPYTPTHHSFWSRLTDR</sequence>
<gene>
    <name evidence="2" type="ORF">A8L58_10365</name>
    <name evidence="1" type="ORF">AXH35_08925</name>
</gene>
<dbReference type="RefSeq" id="WP_062819630.1">
    <property type="nucleotide sequence ID" value="NZ_CP014352.1"/>
</dbReference>
<dbReference type="Proteomes" id="UP000075221">
    <property type="component" value="Chromosome"/>
</dbReference>
<reference evidence="1 3" key="2">
    <citation type="submission" date="2016-02" db="EMBL/GenBank/DDBJ databases">
        <title>Complete Genome Sequence of Propionibacterium acidipropionici ATCC 55737.</title>
        <authorList>
            <person name="Luna Flores C.H."/>
            <person name="Nielsen L.K."/>
            <person name="Marcellin E."/>
        </authorList>
    </citation>
    <scope>NUCLEOTIDE SEQUENCE [LARGE SCALE GENOMIC DNA]</scope>
    <source>
        <strain evidence="1 3">ATCC 55737</strain>
    </source>
</reference>
<evidence type="ECO:0000313" key="1">
    <source>
        <dbReference type="EMBL" id="AMS05551.1"/>
    </source>
</evidence>
<evidence type="ECO:0000313" key="2">
    <source>
        <dbReference type="EMBL" id="AOZ47021.1"/>
    </source>
</evidence>
<dbReference type="Gene3D" id="6.10.250.660">
    <property type="match status" value="1"/>
</dbReference>
<evidence type="ECO:0000313" key="3">
    <source>
        <dbReference type="Proteomes" id="UP000075221"/>
    </source>
</evidence>
<organism evidence="1 3">
    <name type="scientific">Acidipropionibacterium acidipropionici</name>
    <dbReference type="NCBI Taxonomy" id="1748"/>
    <lineage>
        <taxon>Bacteria</taxon>
        <taxon>Bacillati</taxon>
        <taxon>Actinomycetota</taxon>
        <taxon>Actinomycetes</taxon>
        <taxon>Propionibacteriales</taxon>
        <taxon>Propionibacteriaceae</taxon>
        <taxon>Acidipropionibacterium</taxon>
    </lineage>
</organism>
<proteinExistence type="predicted"/>
<accession>A0AAC8YF56</accession>
<protein>
    <recommendedName>
        <fullName evidence="5">DivIVA domain-containing protein</fullName>
    </recommendedName>
</protein>
<dbReference type="Proteomes" id="UP000178666">
    <property type="component" value="Chromosome"/>
</dbReference>
<dbReference type="EMBL" id="CP014352">
    <property type="protein sequence ID" value="AMS05551.1"/>
    <property type="molecule type" value="Genomic_DNA"/>
</dbReference>
<evidence type="ECO:0000313" key="4">
    <source>
        <dbReference type="Proteomes" id="UP000178666"/>
    </source>
</evidence>